<proteinExistence type="predicted"/>
<name>A0A2P2R4Q9_RHIMU</name>
<organism evidence="1">
    <name type="scientific">Rhizophora mucronata</name>
    <name type="common">Asiatic mangrove</name>
    <dbReference type="NCBI Taxonomy" id="61149"/>
    <lineage>
        <taxon>Eukaryota</taxon>
        <taxon>Viridiplantae</taxon>
        <taxon>Streptophyta</taxon>
        <taxon>Embryophyta</taxon>
        <taxon>Tracheophyta</taxon>
        <taxon>Spermatophyta</taxon>
        <taxon>Magnoliopsida</taxon>
        <taxon>eudicotyledons</taxon>
        <taxon>Gunneridae</taxon>
        <taxon>Pentapetalae</taxon>
        <taxon>rosids</taxon>
        <taxon>fabids</taxon>
        <taxon>Malpighiales</taxon>
        <taxon>Rhizophoraceae</taxon>
        <taxon>Rhizophora</taxon>
    </lineage>
</organism>
<reference evidence="1" key="1">
    <citation type="submission" date="2018-02" db="EMBL/GenBank/DDBJ databases">
        <title>Rhizophora mucronata_Transcriptome.</title>
        <authorList>
            <person name="Meera S.P."/>
            <person name="Sreeshan A."/>
            <person name="Augustine A."/>
        </authorList>
    </citation>
    <scope>NUCLEOTIDE SEQUENCE</scope>
    <source>
        <tissue evidence="1">Leaf</tissue>
    </source>
</reference>
<protein>
    <submittedName>
        <fullName evidence="1">Uncharacterized protein</fullName>
    </submittedName>
</protein>
<evidence type="ECO:0000313" key="1">
    <source>
        <dbReference type="EMBL" id="MBX74262.1"/>
    </source>
</evidence>
<sequence length="14" mass="1736">MPPEDKMYSLRKKI</sequence>
<dbReference type="EMBL" id="GGEC01093778">
    <property type="protein sequence ID" value="MBX74262.1"/>
    <property type="molecule type" value="Transcribed_RNA"/>
</dbReference>
<accession>A0A2P2R4Q9</accession>